<name>A0A5C6BTV1_9PLAN</name>
<proteinExistence type="predicted"/>
<dbReference type="AlphaFoldDB" id="A0A5C6BTV1"/>
<dbReference type="EMBL" id="SJPP01000001">
    <property type="protein sequence ID" value="TWU14606.1"/>
    <property type="molecule type" value="Genomic_DNA"/>
</dbReference>
<protein>
    <submittedName>
        <fullName evidence="1">Uncharacterized protein</fullName>
    </submittedName>
</protein>
<organism evidence="1 2">
    <name type="scientific">Symmachiella macrocystis</name>
    <dbReference type="NCBI Taxonomy" id="2527985"/>
    <lineage>
        <taxon>Bacteria</taxon>
        <taxon>Pseudomonadati</taxon>
        <taxon>Planctomycetota</taxon>
        <taxon>Planctomycetia</taxon>
        <taxon>Planctomycetales</taxon>
        <taxon>Planctomycetaceae</taxon>
        <taxon>Symmachiella</taxon>
    </lineage>
</organism>
<keyword evidence="2" id="KW-1185">Reference proteome</keyword>
<evidence type="ECO:0000313" key="2">
    <source>
        <dbReference type="Proteomes" id="UP000320735"/>
    </source>
</evidence>
<sequence length="134" mass="15134">MERLHQFPQSGICAQSNPHNIWTAQMRKRSHPVEIDQEWLPSGRRLVEDVCEGGNQLLLGVAQKFKRHVPILWRDRADGSSQFTQIGVHALQFRIGSDSECKKCPQQSYTTCSVLTCRSAVDDVYCSGTSLMTL</sequence>
<accession>A0A5C6BTV1</accession>
<dbReference type="Proteomes" id="UP000320735">
    <property type="component" value="Unassembled WGS sequence"/>
</dbReference>
<evidence type="ECO:0000313" key="1">
    <source>
        <dbReference type="EMBL" id="TWU14606.1"/>
    </source>
</evidence>
<reference evidence="1 2" key="1">
    <citation type="submission" date="2019-02" db="EMBL/GenBank/DDBJ databases">
        <title>Deep-cultivation of Planctomycetes and their phenomic and genomic characterization uncovers novel biology.</title>
        <authorList>
            <person name="Wiegand S."/>
            <person name="Jogler M."/>
            <person name="Boedeker C."/>
            <person name="Pinto D."/>
            <person name="Vollmers J."/>
            <person name="Rivas-Marin E."/>
            <person name="Kohn T."/>
            <person name="Peeters S.H."/>
            <person name="Heuer A."/>
            <person name="Rast P."/>
            <person name="Oberbeckmann S."/>
            <person name="Bunk B."/>
            <person name="Jeske O."/>
            <person name="Meyerdierks A."/>
            <person name="Storesund J.E."/>
            <person name="Kallscheuer N."/>
            <person name="Luecker S."/>
            <person name="Lage O.M."/>
            <person name="Pohl T."/>
            <person name="Merkel B.J."/>
            <person name="Hornburger P."/>
            <person name="Mueller R.-W."/>
            <person name="Bruemmer F."/>
            <person name="Labrenz M."/>
            <person name="Spormann A.M."/>
            <person name="Op Den Camp H."/>
            <person name="Overmann J."/>
            <person name="Amann R."/>
            <person name="Jetten M.S.M."/>
            <person name="Mascher T."/>
            <person name="Medema M.H."/>
            <person name="Devos D.P."/>
            <person name="Kaster A.-K."/>
            <person name="Ovreas L."/>
            <person name="Rohde M."/>
            <person name="Galperin M.Y."/>
            <person name="Jogler C."/>
        </authorList>
    </citation>
    <scope>NUCLEOTIDE SEQUENCE [LARGE SCALE GENOMIC DNA]</scope>
    <source>
        <strain evidence="1 2">CA54</strain>
    </source>
</reference>
<comment type="caution">
    <text evidence="1">The sequence shown here is derived from an EMBL/GenBank/DDBJ whole genome shotgun (WGS) entry which is preliminary data.</text>
</comment>
<gene>
    <name evidence="1" type="ORF">CA54_34750</name>
</gene>